<sequence>MNPVRSNPSGCGSHSFLKFEVIEYRHLTIRDGLITLCGMNKNTISISEARSRLFNIAEKVQTPGVYFTFTDKGRPKTVIMSADEYESIIETLEVVRDFPDLDKTITKVDKDIKSGAYLNYPILDDILAEEGYVLNNKANKHGISTTRRTKRAKKS</sequence>
<gene>
    <name evidence="3" type="ORF">A3C61_02440</name>
</gene>
<evidence type="ECO:0000256" key="2">
    <source>
        <dbReference type="RuleBase" id="RU362080"/>
    </source>
</evidence>
<comment type="caution">
    <text evidence="3">The sequence shown here is derived from an EMBL/GenBank/DDBJ whole genome shotgun (WGS) entry which is preliminary data.</text>
</comment>
<dbReference type="Pfam" id="PF02604">
    <property type="entry name" value="PhdYeFM_antitox"/>
    <property type="match status" value="1"/>
</dbReference>
<protein>
    <recommendedName>
        <fullName evidence="2">Antitoxin</fullName>
    </recommendedName>
</protein>
<evidence type="ECO:0000313" key="3">
    <source>
        <dbReference type="EMBL" id="OGN08885.1"/>
    </source>
</evidence>
<name>A0A1F8F6X0_9BACT</name>
<evidence type="ECO:0000256" key="1">
    <source>
        <dbReference type="ARBA" id="ARBA00009981"/>
    </source>
</evidence>
<evidence type="ECO:0000313" key="4">
    <source>
        <dbReference type="Proteomes" id="UP000178908"/>
    </source>
</evidence>
<dbReference type="InterPro" id="IPR036165">
    <property type="entry name" value="YefM-like_sf"/>
</dbReference>
<reference evidence="3 4" key="1">
    <citation type="journal article" date="2016" name="Nat. Commun.">
        <title>Thousands of microbial genomes shed light on interconnected biogeochemical processes in an aquifer system.</title>
        <authorList>
            <person name="Anantharaman K."/>
            <person name="Brown C.T."/>
            <person name="Hug L.A."/>
            <person name="Sharon I."/>
            <person name="Castelle C.J."/>
            <person name="Probst A.J."/>
            <person name="Thomas B.C."/>
            <person name="Singh A."/>
            <person name="Wilkins M.J."/>
            <person name="Karaoz U."/>
            <person name="Brodie E.L."/>
            <person name="Williams K.H."/>
            <person name="Hubbard S.S."/>
            <person name="Banfield J.F."/>
        </authorList>
    </citation>
    <scope>NUCLEOTIDE SEQUENCE [LARGE SCALE GENOMIC DNA]</scope>
</reference>
<dbReference type="Gene3D" id="3.40.1620.10">
    <property type="entry name" value="YefM-like domain"/>
    <property type="match status" value="1"/>
</dbReference>
<dbReference type="Proteomes" id="UP000178908">
    <property type="component" value="Unassembled WGS sequence"/>
</dbReference>
<organism evidence="3 4">
    <name type="scientific">Candidatus Yanofskybacteria bacterium RIFCSPHIGHO2_02_FULL_39_10</name>
    <dbReference type="NCBI Taxonomy" id="1802674"/>
    <lineage>
        <taxon>Bacteria</taxon>
        <taxon>Candidatus Yanofskyibacteriota</taxon>
    </lineage>
</organism>
<proteinExistence type="inferred from homology"/>
<comment type="similarity">
    <text evidence="1 2">Belongs to the phD/YefM antitoxin family.</text>
</comment>
<comment type="function">
    <text evidence="2">Antitoxin component of a type II toxin-antitoxin (TA) system.</text>
</comment>
<accession>A0A1F8F6X0</accession>
<dbReference type="InterPro" id="IPR006442">
    <property type="entry name" value="Antitoxin_Phd/YefM"/>
</dbReference>
<dbReference type="SUPFAM" id="SSF143120">
    <property type="entry name" value="YefM-like"/>
    <property type="match status" value="1"/>
</dbReference>
<dbReference type="EMBL" id="MGJO01000038">
    <property type="protein sequence ID" value="OGN08885.1"/>
    <property type="molecule type" value="Genomic_DNA"/>
</dbReference>
<dbReference type="NCBIfam" id="TIGR01552">
    <property type="entry name" value="phd_fam"/>
    <property type="match status" value="1"/>
</dbReference>
<dbReference type="AlphaFoldDB" id="A0A1F8F6X0"/>